<accession>H0EVK6</accession>
<keyword evidence="3" id="KW-1185">Reference proteome</keyword>
<dbReference type="AlphaFoldDB" id="H0EVK6"/>
<proteinExistence type="predicted"/>
<name>H0EVK6_GLAL7</name>
<sequence length="154" mass="16131">MAPTDPHQGGDLFDMAKDGTTIPGDAGKMNLIPSKPRPGEGEGDVNANGTSLAGAASNPTDISRGVKDIGATGEVETGTGDQLPGAVESKRLHYGANDPVAKGHDRVDKHRKQQESDIERYAAAGPGMDRQPGEEKLTDAELDRATSQREAKQT</sequence>
<dbReference type="HOGENOM" id="CLU_132774_0_0_1"/>
<reference evidence="2 3" key="1">
    <citation type="journal article" date="2012" name="Eukaryot. Cell">
        <title>Genome sequence of the fungus Glarea lozoyensis: the first genome sequence of a species from the Helotiaceae family.</title>
        <authorList>
            <person name="Youssar L."/>
            <person name="Gruening B.A."/>
            <person name="Erxleben A."/>
            <person name="Guenther S."/>
            <person name="Huettel W."/>
        </authorList>
    </citation>
    <scope>NUCLEOTIDE SEQUENCE [LARGE SCALE GENOMIC DNA]</scope>
    <source>
        <strain evidence="3">ATCC 74030 / MF5533</strain>
    </source>
</reference>
<comment type="caution">
    <text evidence="2">The sequence shown here is derived from an EMBL/GenBank/DDBJ whole genome shotgun (WGS) entry which is preliminary data.</text>
</comment>
<evidence type="ECO:0000256" key="1">
    <source>
        <dbReference type="SAM" id="MobiDB-lite"/>
    </source>
</evidence>
<evidence type="ECO:0000313" key="2">
    <source>
        <dbReference type="EMBL" id="EHK97390.1"/>
    </source>
</evidence>
<organism evidence="2 3">
    <name type="scientific">Glarea lozoyensis (strain ATCC 74030 / MF5533)</name>
    <dbReference type="NCBI Taxonomy" id="1104152"/>
    <lineage>
        <taxon>Eukaryota</taxon>
        <taxon>Fungi</taxon>
        <taxon>Dikarya</taxon>
        <taxon>Ascomycota</taxon>
        <taxon>Pezizomycotina</taxon>
        <taxon>Leotiomycetes</taxon>
        <taxon>Helotiales</taxon>
        <taxon>Helotiaceae</taxon>
        <taxon>Glarea</taxon>
    </lineage>
</organism>
<gene>
    <name evidence="2" type="ORF">M7I_6805</name>
</gene>
<protein>
    <submittedName>
        <fullName evidence="2">Uncharacterized protein</fullName>
    </submittedName>
</protein>
<dbReference type="OrthoDB" id="5416172at2759"/>
<dbReference type="EMBL" id="AGUE01000195">
    <property type="protein sequence ID" value="EHK97390.1"/>
    <property type="molecule type" value="Genomic_DNA"/>
</dbReference>
<dbReference type="InParanoid" id="H0EVK6"/>
<evidence type="ECO:0000313" key="3">
    <source>
        <dbReference type="Proteomes" id="UP000005446"/>
    </source>
</evidence>
<feature type="compositionally biased region" description="Basic and acidic residues" evidence="1">
    <location>
        <begin position="131"/>
        <end position="154"/>
    </location>
</feature>
<feature type="compositionally biased region" description="Basic and acidic residues" evidence="1">
    <location>
        <begin position="101"/>
        <end position="120"/>
    </location>
</feature>
<dbReference type="InterPro" id="IPR036476">
    <property type="entry name" value="Talin_cent_sf"/>
</dbReference>
<dbReference type="Proteomes" id="UP000005446">
    <property type="component" value="Unassembled WGS sequence"/>
</dbReference>
<feature type="region of interest" description="Disordered" evidence="1">
    <location>
        <begin position="1"/>
        <end position="154"/>
    </location>
</feature>
<feature type="compositionally biased region" description="Polar residues" evidence="1">
    <location>
        <begin position="47"/>
        <end position="61"/>
    </location>
</feature>
<dbReference type="SUPFAM" id="SSF109880">
    <property type="entry name" value="A middle domain of Talin 1"/>
    <property type="match status" value="1"/>
</dbReference>